<evidence type="ECO:0000313" key="1">
    <source>
        <dbReference type="EMBL" id="PKG26964.1"/>
    </source>
</evidence>
<dbReference type="Proteomes" id="UP000233343">
    <property type="component" value="Unassembled WGS sequence"/>
</dbReference>
<reference evidence="1 2" key="1">
    <citation type="journal article" date="2010" name="Int. J. Syst. Evol. Microbiol.">
        <title>Bacillus horneckiae sp. nov., isolated from a spacecraft-assembly clean room.</title>
        <authorList>
            <person name="Vaishampayan P."/>
            <person name="Probst A."/>
            <person name="Krishnamurthi S."/>
            <person name="Ghosh S."/>
            <person name="Osman S."/>
            <person name="McDowall A."/>
            <person name="Ruckmani A."/>
            <person name="Mayilraj S."/>
            <person name="Venkateswaran K."/>
        </authorList>
    </citation>
    <scope>NUCLEOTIDE SEQUENCE [LARGE SCALE GENOMIC DNA]</scope>
    <source>
        <strain evidence="2">1PO1SC</strain>
    </source>
</reference>
<dbReference type="AlphaFoldDB" id="A0A2N0ZBV7"/>
<accession>A0A2N0ZBV7</accession>
<comment type="caution">
    <text evidence="1">The sequence shown here is derived from an EMBL/GenBank/DDBJ whole genome shotgun (WGS) entry which is preliminary data.</text>
</comment>
<protein>
    <submittedName>
        <fullName evidence="1">Uncharacterized protein</fullName>
    </submittedName>
</protein>
<dbReference type="EMBL" id="PISD01000053">
    <property type="protein sequence ID" value="PKG26964.1"/>
    <property type="molecule type" value="Genomic_DNA"/>
</dbReference>
<sequence length="64" mass="7302">MKRSRRVAENTRNLKREAFLEKLTSMGVTVSCVTRKGLPISELTYQELKSECLFAAVKNEGRLL</sequence>
<organism evidence="1 2">
    <name type="scientific">Cytobacillus horneckiae</name>
    <dbReference type="NCBI Taxonomy" id="549687"/>
    <lineage>
        <taxon>Bacteria</taxon>
        <taxon>Bacillati</taxon>
        <taxon>Bacillota</taxon>
        <taxon>Bacilli</taxon>
        <taxon>Bacillales</taxon>
        <taxon>Bacillaceae</taxon>
        <taxon>Cytobacillus</taxon>
    </lineage>
</organism>
<dbReference type="RefSeq" id="WP_066196505.1">
    <property type="nucleotide sequence ID" value="NZ_JARMMB010000043.1"/>
</dbReference>
<proteinExistence type="predicted"/>
<gene>
    <name evidence="1" type="ORF">CWS20_21190</name>
</gene>
<keyword evidence="2" id="KW-1185">Reference proteome</keyword>
<evidence type="ECO:0000313" key="2">
    <source>
        <dbReference type="Proteomes" id="UP000233343"/>
    </source>
</evidence>
<name>A0A2N0ZBV7_9BACI</name>